<protein>
    <submittedName>
        <fullName evidence="2">Uncharacterized protein</fullName>
    </submittedName>
</protein>
<proteinExistence type="predicted"/>
<organism evidence="2 3">
    <name type="scientific">Penicillium cataractarum</name>
    <dbReference type="NCBI Taxonomy" id="2100454"/>
    <lineage>
        <taxon>Eukaryota</taxon>
        <taxon>Fungi</taxon>
        <taxon>Dikarya</taxon>
        <taxon>Ascomycota</taxon>
        <taxon>Pezizomycotina</taxon>
        <taxon>Eurotiomycetes</taxon>
        <taxon>Eurotiomycetidae</taxon>
        <taxon>Eurotiales</taxon>
        <taxon>Aspergillaceae</taxon>
        <taxon>Penicillium</taxon>
    </lineage>
</organism>
<dbReference type="GeneID" id="81439472"/>
<accession>A0A9W9S399</accession>
<dbReference type="RefSeq" id="XP_056555706.1">
    <property type="nucleotide sequence ID" value="XM_056700293.1"/>
</dbReference>
<gene>
    <name evidence="2" type="ORF">N7496_007364</name>
</gene>
<dbReference type="Proteomes" id="UP001147782">
    <property type="component" value="Unassembled WGS sequence"/>
</dbReference>
<evidence type="ECO:0000313" key="3">
    <source>
        <dbReference type="Proteomes" id="UP001147782"/>
    </source>
</evidence>
<evidence type="ECO:0000313" key="2">
    <source>
        <dbReference type="EMBL" id="KAJ5371272.1"/>
    </source>
</evidence>
<reference evidence="2" key="2">
    <citation type="journal article" date="2023" name="IMA Fungus">
        <title>Comparative genomic study of the Penicillium genus elucidates a diverse pangenome and 15 lateral gene transfer events.</title>
        <authorList>
            <person name="Petersen C."/>
            <person name="Sorensen T."/>
            <person name="Nielsen M.R."/>
            <person name="Sondergaard T.E."/>
            <person name="Sorensen J.L."/>
            <person name="Fitzpatrick D.A."/>
            <person name="Frisvad J.C."/>
            <person name="Nielsen K.L."/>
        </authorList>
    </citation>
    <scope>NUCLEOTIDE SEQUENCE</scope>
    <source>
        <strain evidence="2">IBT 29864</strain>
    </source>
</reference>
<name>A0A9W9S399_9EURO</name>
<dbReference type="EMBL" id="JAPZBS010000005">
    <property type="protein sequence ID" value="KAJ5371272.1"/>
    <property type="molecule type" value="Genomic_DNA"/>
</dbReference>
<feature type="region of interest" description="Disordered" evidence="1">
    <location>
        <begin position="133"/>
        <end position="163"/>
    </location>
</feature>
<dbReference type="AlphaFoldDB" id="A0A9W9S399"/>
<sequence>MPLLIDLEATKNLLLEINGYLTALLSETEDRDELGLSQYLQLVNLLYFSTLKLLLDFSEIDSDDAKQARERLMKAATEALGVSQATRRAFTIHENIPGSVRQDLLRGSRLIQSYYNNPQVERLLRAIDSEMAQKSSINSEDENSMAEEGTQDATAGDDEQDTS</sequence>
<comment type="caution">
    <text evidence="2">The sequence shown here is derived from an EMBL/GenBank/DDBJ whole genome shotgun (WGS) entry which is preliminary data.</text>
</comment>
<keyword evidence="3" id="KW-1185">Reference proteome</keyword>
<evidence type="ECO:0000256" key="1">
    <source>
        <dbReference type="SAM" id="MobiDB-lite"/>
    </source>
</evidence>
<reference evidence="2" key="1">
    <citation type="submission" date="2022-11" db="EMBL/GenBank/DDBJ databases">
        <authorList>
            <person name="Petersen C."/>
        </authorList>
    </citation>
    <scope>NUCLEOTIDE SEQUENCE</scope>
    <source>
        <strain evidence="2">IBT 29864</strain>
    </source>
</reference>